<dbReference type="EMBL" id="VSRR010041645">
    <property type="protein sequence ID" value="MPC75680.1"/>
    <property type="molecule type" value="Genomic_DNA"/>
</dbReference>
<name>A0A5B7HT92_PORTR</name>
<evidence type="ECO:0000313" key="2">
    <source>
        <dbReference type="Proteomes" id="UP000324222"/>
    </source>
</evidence>
<keyword evidence="2" id="KW-1185">Reference proteome</keyword>
<accession>A0A5B7HT92</accession>
<dbReference type="Proteomes" id="UP000324222">
    <property type="component" value="Unassembled WGS sequence"/>
</dbReference>
<organism evidence="1 2">
    <name type="scientific">Portunus trituberculatus</name>
    <name type="common">Swimming crab</name>
    <name type="synonym">Neptunus trituberculatus</name>
    <dbReference type="NCBI Taxonomy" id="210409"/>
    <lineage>
        <taxon>Eukaryota</taxon>
        <taxon>Metazoa</taxon>
        <taxon>Ecdysozoa</taxon>
        <taxon>Arthropoda</taxon>
        <taxon>Crustacea</taxon>
        <taxon>Multicrustacea</taxon>
        <taxon>Malacostraca</taxon>
        <taxon>Eumalacostraca</taxon>
        <taxon>Eucarida</taxon>
        <taxon>Decapoda</taxon>
        <taxon>Pleocyemata</taxon>
        <taxon>Brachyura</taxon>
        <taxon>Eubrachyura</taxon>
        <taxon>Portunoidea</taxon>
        <taxon>Portunidae</taxon>
        <taxon>Portuninae</taxon>
        <taxon>Portunus</taxon>
    </lineage>
</organism>
<gene>
    <name evidence="1" type="ORF">E2C01_070073</name>
</gene>
<reference evidence="1 2" key="1">
    <citation type="submission" date="2019-05" db="EMBL/GenBank/DDBJ databases">
        <title>Another draft genome of Portunus trituberculatus and its Hox gene families provides insights of decapod evolution.</title>
        <authorList>
            <person name="Jeong J.-H."/>
            <person name="Song I."/>
            <person name="Kim S."/>
            <person name="Choi T."/>
            <person name="Kim D."/>
            <person name="Ryu S."/>
            <person name="Kim W."/>
        </authorList>
    </citation>
    <scope>NUCLEOTIDE SEQUENCE [LARGE SCALE GENOMIC DNA]</scope>
    <source>
        <tissue evidence="1">Muscle</tissue>
    </source>
</reference>
<protein>
    <submittedName>
        <fullName evidence="1">Uncharacterized protein</fullName>
    </submittedName>
</protein>
<comment type="caution">
    <text evidence="1">The sequence shown here is derived from an EMBL/GenBank/DDBJ whole genome shotgun (WGS) entry which is preliminary data.</text>
</comment>
<dbReference type="AlphaFoldDB" id="A0A5B7HT92"/>
<evidence type="ECO:0000313" key="1">
    <source>
        <dbReference type="EMBL" id="MPC75680.1"/>
    </source>
</evidence>
<proteinExistence type="predicted"/>
<sequence length="61" mass="6775">MKIYNDPHSIWLPEHLDVFLKVGDQTAHAICLQNFHYVSRARLSGLVRGALGDAKATGNEV</sequence>